<dbReference type="SUPFAM" id="SSF58113">
    <property type="entry name" value="Apolipoprotein A-I"/>
    <property type="match status" value="1"/>
</dbReference>
<keyword evidence="3" id="KW-1185">Reference proteome</keyword>
<evidence type="ECO:0000313" key="2">
    <source>
        <dbReference type="EMBL" id="KAK7053224.1"/>
    </source>
</evidence>
<evidence type="ECO:0000313" key="3">
    <source>
        <dbReference type="Proteomes" id="UP001383192"/>
    </source>
</evidence>
<proteinExistence type="predicted"/>
<accession>A0AAW0DN77</accession>
<gene>
    <name evidence="2" type="ORF">VNI00_003845</name>
</gene>
<feature type="coiled-coil region" evidence="1">
    <location>
        <begin position="40"/>
        <end position="86"/>
    </location>
</feature>
<reference evidence="2 3" key="1">
    <citation type="submission" date="2024-01" db="EMBL/GenBank/DDBJ databases">
        <title>A draft genome for a cacao thread blight-causing isolate of Paramarasmius palmivorus.</title>
        <authorList>
            <person name="Baruah I.K."/>
            <person name="Bukari Y."/>
            <person name="Amoako-Attah I."/>
            <person name="Meinhardt L.W."/>
            <person name="Bailey B.A."/>
            <person name="Cohen S.P."/>
        </authorList>
    </citation>
    <scope>NUCLEOTIDE SEQUENCE [LARGE SCALE GENOMIC DNA]</scope>
    <source>
        <strain evidence="2 3">GH-12</strain>
    </source>
</reference>
<keyword evidence="1" id="KW-0175">Coiled coil</keyword>
<name>A0AAW0DN77_9AGAR</name>
<dbReference type="EMBL" id="JAYKXP010000010">
    <property type="protein sequence ID" value="KAK7053224.1"/>
    <property type="molecule type" value="Genomic_DNA"/>
</dbReference>
<evidence type="ECO:0000256" key="1">
    <source>
        <dbReference type="SAM" id="Coils"/>
    </source>
</evidence>
<protein>
    <submittedName>
        <fullName evidence="2">Uncharacterized protein</fullName>
    </submittedName>
</protein>
<dbReference type="AlphaFoldDB" id="A0AAW0DN77"/>
<sequence length="155" mass="18208">MASTPTPTPTLDPNEIANQIVALLRPEFQQLRQELRQVIREEFKQLHEEIREEFKQMHDEIFKQLRDEIRQEFKQIHDEIRDIRDRVGRLEAMGTGVEPRVRINNNRLELSAEDEQLALSGPTESLTTRWDVECASNPNPFPHTHGSLEMKMINQ</sequence>
<dbReference type="Proteomes" id="UP001383192">
    <property type="component" value="Unassembled WGS sequence"/>
</dbReference>
<comment type="caution">
    <text evidence="2">The sequence shown here is derived from an EMBL/GenBank/DDBJ whole genome shotgun (WGS) entry which is preliminary data.</text>
</comment>
<organism evidence="2 3">
    <name type="scientific">Paramarasmius palmivorus</name>
    <dbReference type="NCBI Taxonomy" id="297713"/>
    <lineage>
        <taxon>Eukaryota</taxon>
        <taxon>Fungi</taxon>
        <taxon>Dikarya</taxon>
        <taxon>Basidiomycota</taxon>
        <taxon>Agaricomycotina</taxon>
        <taxon>Agaricomycetes</taxon>
        <taxon>Agaricomycetidae</taxon>
        <taxon>Agaricales</taxon>
        <taxon>Marasmiineae</taxon>
        <taxon>Marasmiaceae</taxon>
        <taxon>Paramarasmius</taxon>
    </lineage>
</organism>